<name>A0ABN8CLW5_9STRA</name>
<keyword evidence="3" id="KW-1185">Reference proteome</keyword>
<organism evidence="2 3">
    <name type="scientific">Peronospora belbahrii</name>
    <dbReference type="NCBI Taxonomy" id="622444"/>
    <lineage>
        <taxon>Eukaryota</taxon>
        <taxon>Sar</taxon>
        <taxon>Stramenopiles</taxon>
        <taxon>Oomycota</taxon>
        <taxon>Peronosporomycetes</taxon>
        <taxon>Peronosporales</taxon>
        <taxon>Peronosporaceae</taxon>
        <taxon>Peronospora</taxon>
    </lineage>
</organism>
<evidence type="ECO:0000313" key="3">
    <source>
        <dbReference type="Proteomes" id="UP001158986"/>
    </source>
</evidence>
<evidence type="ECO:0000313" key="2">
    <source>
        <dbReference type="EMBL" id="CAH0513423.1"/>
    </source>
</evidence>
<feature type="region of interest" description="Disordered" evidence="1">
    <location>
        <begin position="36"/>
        <end position="60"/>
    </location>
</feature>
<proteinExistence type="predicted"/>
<dbReference type="Proteomes" id="UP001158986">
    <property type="component" value="Unassembled WGS sequence"/>
</dbReference>
<protein>
    <submittedName>
        <fullName evidence="2">Uncharacterized protein</fullName>
    </submittedName>
</protein>
<accession>A0ABN8CLW5</accession>
<gene>
    <name evidence="2" type="ORF">PBS001_LOCUS236</name>
</gene>
<evidence type="ECO:0000256" key="1">
    <source>
        <dbReference type="SAM" id="MobiDB-lite"/>
    </source>
</evidence>
<sequence>MFKGMRALFRRRLPMTSLCDSTGKYSLSRQEAGTKIFLSNTSRTSSRTPARRRRRPSTPLKNRITAYELERAFRRLRNGRAPDADFIPAELLKYGSELPAQPLADIIN</sequence>
<reference evidence="2 3" key="1">
    <citation type="submission" date="2021-11" db="EMBL/GenBank/DDBJ databases">
        <authorList>
            <person name="Islam A."/>
            <person name="Islam S."/>
            <person name="Flora M.S."/>
            <person name="Rahman M."/>
            <person name="Ziaur R.M."/>
            <person name="Epstein J.H."/>
            <person name="Hassan M."/>
            <person name="Klassen M."/>
            <person name="Woodard K."/>
            <person name="Webb A."/>
            <person name="Webby R.J."/>
            <person name="El Zowalaty M.E."/>
        </authorList>
    </citation>
    <scope>NUCLEOTIDE SEQUENCE [LARGE SCALE GENOMIC DNA]</scope>
    <source>
        <strain evidence="2">Pbs1</strain>
    </source>
</reference>
<dbReference type="EMBL" id="CAKLCB010000012">
    <property type="protein sequence ID" value="CAH0513423.1"/>
    <property type="molecule type" value="Genomic_DNA"/>
</dbReference>
<comment type="caution">
    <text evidence="2">The sequence shown here is derived from an EMBL/GenBank/DDBJ whole genome shotgun (WGS) entry which is preliminary data.</text>
</comment>